<feature type="transmembrane region" description="Helical" evidence="5">
    <location>
        <begin position="123"/>
        <end position="143"/>
    </location>
</feature>
<evidence type="ECO:0000256" key="5">
    <source>
        <dbReference type="SAM" id="Phobius"/>
    </source>
</evidence>
<dbReference type="PANTHER" id="PTHR39344">
    <property type="entry name" value="UPF0182 PROTEIN SLL1060"/>
    <property type="match status" value="1"/>
</dbReference>
<keyword evidence="1" id="KW-1003">Cell membrane</keyword>
<feature type="non-terminal residue" evidence="6">
    <location>
        <position position="150"/>
    </location>
</feature>
<dbReference type="Proteomes" id="UP000003423">
    <property type="component" value="Unassembled WGS sequence"/>
</dbReference>
<evidence type="ECO:0000313" key="7">
    <source>
        <dbReference type="Proteomes" id="UP000003423"/>
    </source>
</evidence>
<evidence type="ECO:0000313" key="6">
    <source>
        <dbReference type="EMBL" id="EIJ66338.1"/>
    </source>
</evidence>
<keyword evidence="4 5" id="KW-0472">Membrane</keyword>
<evidence type="ECO:0000256" key="3">
    <source>
        <dbReference type="ARBA" id="ARBA00022989"/>
    </source>
</evidence>
<dbReference type="InterPro" id="IPR005372">
    <property type="entry name" value="UPF0182"/>
</dbReference>
<dbReference type="AlphaFoldDB" id="I3D3P5"/>
<keyword evidence="3 5" id="KW-1133">Transmembrane helix</keyword>
<accession>I3D3P5</accession>
<proteinExistence type="predicted"/>
<evidence type="ECO:0000256" key="1">
    <source>
        <dbReference type="ARBA" id="ARBA00022475"/>
    </source>
</evidence>
<protein>
    <submittedName>
        <fullName evidence="6">Uncharacterized protein</fullName>
    </submittedName>
</protein>
<evidence type="ECO:0000256" key="4">
    <source>
        <dbReference type="ARBA" id="ARBA00023136"/>
    </source>
</evidence>
<organism evidence="6 7">
    <name type="scientific">Candidatus Nitrosopumilus salarius BD31</name>
    <dbReference type="NCBI Taxonomy" id="859350"/>
    <lineage>
        <taxon>Archaea</taxon>
        <taxon>Nitrososphaerota</taxon>
        <taxon>Nitrososphaeria</taxon>
        <taxon>Nitrosopumilales</taxon>
        <taxon>Nitrosopumilaceae</taxon>
        <taxon>Nitrosopumilus</taxon>
    </lineage>
</organism>
<reference evidence="6 7" key="1">
    <citation type="journal article" date="2012" name="J. Bacteriol.">
        <title>Genome sequence of "Candidatus Nitrosopumilus salaria" BD31, an ammonia-oxidizing archaeon from the San Francisco Bay estuary.</title>
        <authorList>
            <person name="Mosier A.C."/>
            <person name="Allen E.E."/>
            <person name="Kim M."/>
            <person name="Ferriera S."/>
            <person name="Francis C.A."/>
        </authorList>
    </citation>
    <scope>NUCLEOTIDE SEQUENCE [LARGE SCALE GENOMIC DNA]</scope>
    <source>
        <strain evidence="6 7">BD31</strain>
    </source>
</reference>
<name>I3D3P5_9ARCH</name>
<sequence length="150" mass="16707">MQLKNVVPMIPALVILIPPLLAAVGLRLVLYVGIHRIIHVITSYLQDSKEGKPRYLNYVSTIEGIIGIGILWVGFNLFFTDQIDYNTRYLIGGTLVIGFAIIAFSLIDRIRARVLTHMFKRDVYIRILTIMVIAIIVAGVVSVNNSIADA</sequence>
<keyword evidence="2 5" id="KW-0812">Transmembrane</keyword>
<dbReference type="PANTHER" id="PTHR39344:SF1">
    <property type="entry name" value="UPF0182 PROTEIN SLL1060"/>
    <property type="match status" value="1"/>
</dbReference>
<dbReference type="EMBL" id="AEXL02000068">
    <property type="protein sequence ID" value="EIJ66338.1"/>
    <property type="molecule type" value="Genomic_DNA"/>
</dbReference>
<dbReference type="GO" id="GO:0016020">
    <property type="term" value="C:membrane"/>
    <property type="evidence" value="ECO:0007669"/>
    <property type="project" value="InterPro"/>
</dbReference>
<comment type="caution">
    <text evidence="6">The sequence shown here is derived from an EMBL/GenBank/DDBJ whole genome shotgun (WGS) entry which is preliminary data.</text>
</comment>
<feature type="transmembrane region" description="Helical" evidence="5">
    <location>
        <begin position="12"/>
        <end position="34"/>
    </location>
</feature>
<dbReference type="GO" id="GO:0005576">
    <property type="term" value="C:extracellular region"/>
    <property type="evidence" value="ECO:0007669"/>
    <property type="project" value="TreeGrafter"/>
</dbReference>
<gene>
    <name evidence="6" type="ORF">BD31_I2183</name>
</gene>
<feature type="transmembrane region" description="Helical" evidence="5">
    <location>
        <begin position="55"/>
        <end position="75"/>
    </location>
</feature>
<evidence type="ECO:0000256" key="2">
    <source>
        <dbReference type="ARBA" id="ARBA00022692"/>
    </source>
</evidence>
<keyword evidence="7" id="KW-1185">Reference proteome</keyword>
<feature type="transmembrane region" description="Helical" evidence="5">
    <location>
        <begin position="87"/>
        <end position="107"/>
    </location>
</feature>